<proteinExistence type="predicted"/>
<comment type="caution">
    <text evidence="1">The sequence shown here is derived from an EMBL/GenBank/DDBJ whole genome shotgun (WGS) entry which is preliminary data.</text>
</comment>
<gene>
    <name evidence="1" type="ORF">R54767_03250</name>
</gene>
<dbReference type="EMBL" id="CAJQYY010000018">
    <property type="protein sequence ID" value="CAG4905930.1"/>
    <property type="molecule type" value="Genomic_DNA"/>
</dbReference>
<evidence type="ECO:0000313" key="1">
    <source>
        <dbReference type="EMBL" id="CAG4905930.1"/>
    </source>
</evidence>
<reference evidence="1 2" key="1">
    <citation type="submission" date="2021-04" db="EMBL/GenBank/DDBJ databases">
        <authorList>
            <person name="Vanwijnsberghe S."/>
        </authorList>
    </citation>
    <scope>NUCLEOTIDE SEQUENCE [LARGE SCALE GENOMIC DNA]</scope>
    <source>
        <strain evidence="1 2">LMG 32171</strain>
    </source>
</reference>
<organism evidence="1 2">
    <name type="scientific">Paraburkholderia gardini</name>
    <dbReference type="NCBI Taxonomy" id="2823469"/>
    <lineage>
        <taxon>Bacteria</taxon>
        <taxon>Pseudomonadati</taxon>
        <taxon>Pseudomonadota</taxon>
        <taxon>Betaproteobacteria</taxon>
        <taxon>Burkholderiales</taxon>
        <taxon>Burkholderiaceae</taxon>
        <taxon>Paraburkholderia</taxon>
    </lineage>
</organism>
<accession>A0ABN7QPP2</accession>
<evidence type="ECO:0000313" key="2">
    <source>
        <dbReference type="Proteomes" id="UP000789752"/>
    </source>
</evidence>
<name>A0ABN7QPP2_9BURK</name>
<dbReference type="Proteomes" id="UP000789752">
    <property type="component" value="Unassembled WGS sequence"/>
</dbReference>
<protein>
    <submittedName>
        <fullName evidence="1">Uncharacterized protein</fullName>
    </submittedName>
</protein>
<sequence>MSGAQVHIAAGQRLARAGIKRLPGKINGGALNFGCALPLISYTRYGKEVKVFRLNAR</sequence>
<keyword evidence="2" id="KW-1185">Reference proteome</keyword>